<keyword evidence="1" id="KW-0472">Membrane</keyword>
<comment type="caution">
    <text evidence="2">The sequence shown here is derived from an EMBL/GenBank/DDBJ whole genome shotgun (WGS) entry which is preliminary data.</text>
</comment>
<keyword evidence="1" id="KW-0812">Transmembrane</keyword>
<organism evidence="2 3">
    <name type="scientific">Christensenella minuta</name>
    <dbReference type="NCBI Taxonomy" id="626937"/>
    <lineage>
        <taxon>Bacteria</taxon>
        <taxon>Bacillati</taxon>
        <taxon>Bacillota</taxon>
        <taxon>Clostridia</taxon>
        <taxon>Christensenellales</taxon>
        <taxon>Christensenellaceae</taxon>
        <taxon>Christensenella</taxon>
    </lineage>
</organism>
<dbReference type="OrthoDB" id="9952293at2"/>
<reference evidence="2 3" key="1">
    <citation type="submission" date="2016-02" db="EMBL/GenBank/DDBJ databases">
        <authorList>
            <person name="Wen L."/>
            <person name="He K."/>
            <person name="Yang H."/>
        </authorList>
    </citation>
    <scope>NUCLEOTIDE SEQUENCE [LARGE SCALE GENOMIC DNA]</scope>
    <source>
        <strain evidence="2 3">DSM 22607</strain>
    </source>
</reference>
<feature type="transmembrane region" description="Helical" evidence="1">
    <location>
        <begin position="26"/>
        <end position="46"/>
    </location>
</feature>
<evidence type="ECO:0000313" key="3">
    <source>
        <dbReference type="Proteomes" id="UP000070366"/>
    </source>
</evidence>
<keyword evidence="1" id="KW-1133">Transmembrane helix</keyword>
<protein>
    <recommendedName>
        <fullName evidence="4">DUF4190 domain-containing protein</fullName>
    </recommendedName>
</protein>
<dbReference type="Proteomes" id="UP000070366">
    <property type="component" value="Unassembled WGS sequence"/>
</dbReference>
<proteinExistence type="predicted"/>
<name>A0A136Q046_9FIRM</name>
<keyword evidence="3" id="KW-1185">Reference proteome</keyword>
<evidence type="ECO:0000313" key="2">
    <source>
        <dbReference type="EMBL" id="KXK64055.1"/>
    </source>
</evidence>
<evidence type="ECO:0000256" key="1">
    <source>
        <dbReference type="SAM" id="Phobius"/>
    </source>
</evidence>
<feature type="transmembrane region" description="Helical" evidence="1">
    <location>
        <begin position="58"/>
        <end position="87"/>
    </location>
</feature>
<sequence>MGIASIIVSLVGFVLSFILGFPLSYFIGPFIGLAIGVVGLVLGIVARAKQRTNVTNAALIIGIIVVAVSILRMISLMTCVTGVIGLFA</sequence>
<dbReference type="KEGG" id="cmiu:B1H56_13735"/>
<dbReference type="STRING" id="626937.HMPREF3293_03103"/>
<evidence type="ECO:0008006" key="4">
    <source>
        <dbReference type="Google" id="ProtNLM"/>
    </source>
</evidence>
<dbReference type="EMBL" id="LSZW01000067">
    <property type="protein sequence ID" value="KXK64055.1"/>
    <property type="molecule type" value="Genomic_DNA"/>
</dbReference>
<gene>
    <name evidence="2" type="ORF">HMPREF3293_03103</name>
</gene>
<dbReference type="RefSeq" id="WP_066522820.1">
    <property type="nucleotide sequence ID" value="NZ_CABMOF010000010.1"/>
</dbReference>
<dbReference type="AlphaFoldDB" id="A0A136Q046"/>
<accession>A0A136Q046</accession>